<organism evidence="1 2">
    <name type="scientific">Nocardia colli</name>
    <dbReference type="NCBI Taxonomy" id="2545717"/>
    <lineage>
        <taxon>Bacteria</taxon>
        <taxon>Bacillati</taxon>
        <taxon>Actinomycetota</taxon>
        <taxon>Actinomycetes</taxon>
        <taxon>Mycobacteriales</taxon>
        <taxon>Nocardiaceae</taxon>
        <taxon>Nocardia</taxon>
    </lineage>
</organism>
<evidence type="ECO:0000313" key="2">
    <source>
        <dbReference type="Proteomes" id="UP000323876"/>
    </source>
</evidence>
<dbReference type="AlphaFoldDB" id="A0A5N0ENN0"/>
<proteinExistence type="predicted"/>
<accession>A0A5N0ENN0</accession>
<sequence length="72" mass="8107">MRFENGSDDPNDYPYYDHCGFDPGPLTNEQAHRLLQIHLHNESVQCRQRKAALSTLGAAGLLHRSTRSGVRS</sequence>
<protein>
    <submittedName>
        <fullName evidence="1">Uncharacterized protein</fullName>
    </submittedName>
</protein>
<name>A0A5N0ENN0_9NOCA</name>
<gene>
    <name evidence="1" type="ORF">F3087_05805</name>
</gene>
<dbReference type="Proteomes" id="UP000323876">
    <property type="component" value="Unassembled WGS sequence"/>
</dbReference>
<evidence type="ECO:0000313" key="1">
    <source>
        <dbReference type="EMBL" id="KAA8891048.1"/>
    </source>
</evidence>
<comment type="caution">
    <text evidence="1">The sequence shown here is derived from an EMBL/GenBank/DDBJ whole genome shotgun (WGS) entry which is preliminary data.</text>
</comment>
<reference evidence="1 2" key="1">
    <citation type="submission" date="2019-09" db="EMBL/GenBank/DDBJ databases">
        <authorList>
            <person name="Wang X."/>
        </authorList>
    </citation>
    <scope>NUCLEOTIDE SEQUENCE [LARGE SCALE GENOMIC DNA]</scope>
    <source>
        <strain evidence="1 2">CICC 11023</strain>
    </source>
</reference>
<dbReference type="EMBL" id="VXLC01000001">
    <property type="protein sequence ID" value="KAA8891048.1"/>
    <property type="molecule type" value="Genomic_DNA"/>
</dbReference>
<keyword evidence="2" id="KW-1185">Reference proteome</keyword>
<dbReference type="OrthoDB" id="4559221at2"/>